<dbReference type="Gene3D" id="3.40.50.1110">
    <property type="entry name" value="SGNH hydrolase"/>
    <property type="match status" value="1"/>
</dbReference>
<dbReference type="PaxDb" id="2850-Phatr47050"/>
<evidence type="ECO:0000313" key="1">
    <source>
        <dbReference type="EMBL" id="EEC47264.1"/>
    </source>
</evidence>
<dbReference type="EMBL" id="CM000614">
    <property type="protein sequence ID" value="EEC47264.1"/>
    <property type="molecule type" value="Genomic_DNA"/>
</dbReference>
<name>B7G2A0_PHATC</name>
<gene>
    <name evidence="1" type="ORF">PHATRDRAFT_47050</name>
</gene>
<dbReference type="OrthoDB" id="2150942at2759"/>
<dbReference type="RefSeq" id="XP_002181341.1">
    <property type="nucleotide sequence ID" value="XM_002181305.1"/>
</dbReference>
<dbReference type="InterPro" id="IPR036514">
    <property type="entry name" value="SGNH_hydro_sf"/>
</dbReference>
<dbReference type="KEGG" id="pti:PHATRDRAFT_47050"/>
<sequence length="299" mass="33763">MNAQEFYGQYHGHNVNHLEYVLPFLRESSDRLIWTAGDSSLDNKFWFHDTAPAVGAYKEVLRPPRMKQDVTYWLNALIESRRSNDGSYPKLAAINTAVEATTLNERTFMLTPQDRFLRDNIISEDILLVSIGGNDVALKPSPCTILSMCGYFRHMFGTRVQKYIDALTAKTKPTKILVCMIYFLDETPNPGWAGAALGAMGYNRDPGRLQSFIRKVFLEATTSIQIEGTEVIHVPLFHVLDGKNTNDYVQRVEPSPSGGRKMAEYLLSLCPPGYDRRTKLVTSIYYHAERVSSSDSVHA</sequence>
<reference evidence="2" key="2">
    <citation type="submission" date="2008-08" db="EMBL/GenBank/DDBJ databases">
        <authorList>
            <consortium name="Diatom Consortium"/>
            <person name="Grigoriev I."/>
            <person name="Grimwood J."/>
            <person name="Kuo A."/>
            <person name="Otillar R.P."/>
            <person name="Salamov A."/>
            <person name="Detter J.C."/>
            <person name="Lindquist E."/>
            <person name="Shapiro H."/>
            <person name="Lucas S."/>
            <person name="Glavina del Rio T."/>
            <person name="Pitluck S."/>
            <person name="Rokhsar D."/>
            <person name="Bowler C."/>
        </authorList>
    </citation>
    <scope>GENOME REANNOTATION</scope>
    <source>
        <strain evidence="2">CCAP 1055/1</strain>
    </source>
</reference>
<protein>
    <submittedName>
        <fullName evidence="1">Uncharacterized protein</fullName>
    </submittedName>
</protein>
<dbReference type="InParanoid" id="B7G2A0"/>
<accession>B7G2A0</accession>
<dbReference type="Proteomes" id="UP000000759">
    <property type="component" value="Chromosome 12"/>
</dbReference>
<dbReference type="GeneID" id="7202129"/>
<proteinExistence type="predicted"/>
<dbReference type="AlphaFoldDB" id="B7G2A0"/>
<organism evidence="1 2">
    <name type="scientific">Phaeodactylum tricornutum (strain CCAP 1055/1)</name>
    <dbReference type="NCBI Taxonomy" id="556484"/>
    <lineage>
        <taxon>Eukaryota</taxon>
        <taxon>Sar</taxon>
        <taxon>Stramenopiles</taxon>
        <taxon>Ochrophyta</taxon>
        <taxon>Bacillariophyta</taxon>
        <taxon>Bacillariophyceae</taxon>
        <taxon>Bacillariophycidae</taxon>
        <taxon>Naviculales</taxon>
        <taxon>Phaeodactylaceae</taxon>
        <taxon>Phaeodactylum</taxon>
    </lineage>
</organism>
<dbReference type="SUPFAM" id="SSF52266">
    <property type="entry name" value="SGNH hydrolase"/>
    <property type="match status" value="1"/>
</dbReference>
<dbReference type="HOGENOM" id="CLU_912422_0_0_1"/>
<reference evidence="1 2" key="1">
    <citation type="journal article" date="2008" name="Nature">
        <title>The Phaeodactylum genome reveals the evolutionary history of diatom genomes.</title>
        <authorList>
            <person name="Bowler C."/>
            <person name="Allen A.E."/>
            <person name="Badger J.H."/>
            <person name="Grimwood J."/>
            <person name="Jabbari K."/>
            <person name="Kuo A."/>
            <person name="Maheswari U."/>
            <person name="Martens C."/>
            <person name="Maumus F."/>
            <person name="Otillar R.P."/>
            <person name="Rayko E."/>
            <person name="Salamov A."/>
            <person name="Vandepoele K."/>
            <person name="Beszteri B."/>
            <person name="Gruber A."/>
            <person name="Heijde M."/>
            <person name="Katinka M."/>
            <person name="Mock T."/>
            <person name="Valentin K."/>
            <person name="Verret F."/>
            <person name="Berges J.A."/>
            <person name="Brownlee C."/>
            <person name="Cadoret J.P."/>
            <person name="Chiovitti A."/>
            <person name="Choi C.J."/>
            <person name="Coesel S."/>
            <person name="De Martino A."/>
            <person name="Detter J.C."/>
            <person name="Durkin C."/>
            <person name="Falciatore A."/>
            <person name="Fournet J."/>
            <person name="Haruta M."/>
            <person name="Huysman M.J."/>
            <person name="Jenkins B.D."/>
            <person name="Jiroutova K."/>
            <person name="Jorgensen R.E."/>
            <person name="Joubert Y."/>
            <person name="Kaplan A."/>
            <person name="Kroger N."/>
            <person name="Kroth P.G."/>
            <person name="La Roche J."/>
            <person name="Lindquist E."/>
            <person name="Lommer M."/>
            <person name="Martin-Jezequel V."/>
            <person name="Lopez P.J."/>
            <person name="Lucas S."/>
            <person name="Mangogna M."/>
            <person name="McGinnis K."/>
            <person name="Medlin L.K."/>
            <person name="Montsant A."/>
            <person name="Oudot-Le Secq M.P."/>
            <person name="Napoli C."/>
            <person name="Obornik M."/>
            <person name="Parker M.S."/>
            <person name="Petit J.L."/>
            <person name="Porcel B.M."/>
            <person name="Poulsen N."/>
            <person name="Robison M."/>
            <person name="Rychlewski L."/>
            <person name="Rynearson T.A."/>
            <person name="Schmutz J."/>
            <person name="Shapiro H."/>
            <person name="Siaut M."/>
            <person name="Stanley M."/>
            <person name="Sussman M.R."/>
            <person name="Taylor A.R."/>
            <person name="Vardi A."/>
            <person name="von Dassow P."/>
            <person name="Vyverman W."/>
            <person name="Willis A."/>
            <person name="Wyrwicz L.S."/>
            <person name="Rokhsar D.S."/>
            <person name="Weissenbach J."/>
            <person name="Armbrust E.V."/>
            <person name="Green B.R."/>
            <person name="Van de Peer Y."/>
            <person name="Grigoriev I.V."/>
        </authorList>
    </citation>
    <scope>NUCLEOTIDE SEQUENCE [LARGE SCALE GENOMIC DNA]</scope>
    <source>
        <strain evidence="1 2">CCAP 1055/1</strain>
    </source>
</reference>
<evidence type="ECO:0000313" key="2">
    <source>
        <dbReference type="Proteomes" id="UP000000759"/>
    </source>
</evidence>
<keyword evidence="2" id="KW-1185">Reference proteome</keyword>
<dbReference type="eggNOG" id="ENOG502RZ90">
    <property type="taxonomic scope" value="Eukaryota"/>
</dbReference>